<sequence length="297" mass="33669">MSNQIQTQKNNVKVAGIKQLLDMDVYKKRINEIMGKKAAPFMASIVNVSNLPSLKDSDPNSIISSAIVAATLDLPIDQNLGFAYIVPYNTKEGKKAQFQMGYRGYIQLAMRTGQYKTINAIEIYKGEIKRVNRLTGEIEFNDDEDLIDRDTVVGYMAYFKLLNGFEKTLYMTKEEMERHAKKYSQSYSSQKKWVVDSSLWSTDFDGMAIKTVIKRLLSKYGILSVEMQNAISNDQAVMNNEGKPEYVDNEVKEEIAQNANKKTIDIPQDNVVDTTFKEVENVEQNIVGQNTFDGPGF</sequence>
<name>A0ABY8R1I4_PARBF</name>
<proteinExistence type="predicted"/>
<dbReference type="NCBIfam" id="TIGR00616">
    <property type="entry name" value="rect"/>
    <property type="match status" value="1"/>
</dbReference>
<dbReference type="InterPro" id="IPR004590">
    <property type="entry name" value="ssDNA_annealing_RecT"/>
</dbReference>
<keyword evidence="2" id="KW-1185">Reference proteome</keyword>
<dbReference type="Pfam" id="PF03837">
    <property type="entry name" value="RecT"/>
    <property type="match status" value="1"/>
</dbReference>
<evidence type="ECO:0000313" key="2">
    <source>
        <dbReference type="Proteomes" id="UP001239169"/>
    </source>
</evidence>
<protein>
    <submittedName>
        <fullName evidence="1">Recombinase RecT</fullName>
    </submittedName>
</protein>
<organism evidence="1 2">
    <name type="scientific">Paraclostridium bifermentans</name>
    <name type="common">Clostridium bifermentans</name>
    <dbReference type="NCBI Taxonomy" id="1490"/>
    <lineage>
        <taxon>Bacteria</taxon>
        <taxon>Bacillati</taxon>
        <taxon>Bacillota</taxon>
        <taxon>Clostridia</taxon>
        <taxon>Peptostreptococcales</taxon>
        <taxon>Peptostreptococcaceae</taxon>
        <taxon>Paraclostridium</taxon>
    </lineage>
</organism>
<evidence type="ECO:0000313" key="1">
    <source>
        <dbReference type="EMBL" id="WGX74858.1"/>
    </source>
</evidence>
<reference evidence="1 2" key="1">
    <citation type="submission" date="2023-04" db="EMBL/GenBank/DDBJ databases">
        <title>Bacteria Genome Submission.</title>
        <authorList>
            <person name="Isaac P."/>
        </authorList>
    </citation>
    <scope>NUCLEOTIDE SEQUENCE [LARGE SCALE GENOMIC DNA]</scope>
    <source>
        <strain evidence="1 2">SampleS7P1</strain>
    </source>
</reference>
<dbReference type="Proteomes" id="UP001239169">
    <property type="component" value="Chromosome"/>
</dbReference>
<gene>
    <name evidence="1" type="ORF">QJS64_12050</name>
</gene>
<accession>A0ABY8R1I4</accession>
<dbReference type="EMBL" id="CP124685">
    <property type="protein sequence ID" value="WGX74858.1"/>
    <property type="molecule type" value="Genomic_DNA"/>
</dbReference>
<dbReference type="InterPro" id="IPR018330">
    <property type="entry name" value="RecT_fam"/>
</dbReference>